<dbReference type="EMBL" id="AXZL01000029">
    <property type="protein sequence ID" value="ESE43084.1"/>
    <property type="molecule type" value="Genomic_DNA"/>
</dbReference>
<feature type="transmembrane region" description="Helical" evidence="1">
    <location>
        <begin position="21"/>
        <end position="45"/>
    </location>
</feature>
<protein>
    <submittedName>
        <fullName evidence="2">Uncharacterized protein</fullName>
    </submittedName>
</protein>
<gene>
    <name evidence="2" type="ORF">SHD_0278</name>
</gene>
<accession>A0ABN0PSI0</accession>
<comment type="caution">
    <text evidence="2">The sequence shown here is derived from an EMBL/GenBank/DDBJ whole genome shotgun (WGS) entry which is preliminary data.</text>
</comment>
<keyword evidence="1" id="KW-0812">Transmembrane</keyword>
<proteinExistence type="predicted"/>
<evidence type="ECO:0000313" key="3">
    <source>
        <dbReference type="Proteomes" id="UP000017548"/>
    </source>
</evidence>
<name>A0ABN0PSI0_9GAMM</name>
<sequence length="97" mass="11085">MLFRSGEKWDLAATGWSIFKAGWVFAVPGIGLALAVMLPLQWLLYQSATDTDHANEIEKLKRDCKQQIETRSEEHTSELQSHSDLVCRLLLEKKKNI</sequence>
<reference evidence="2 3" key="1">
    <citation type="journal article" date="2013" name="Genome Announc.">
        <title>Draft Genome Sequence of Shewanella decolorationis S12, a Dye-Degrading Bacterium Isolated from a Wastewater Treatment Plant.</title>
        <authorList>
            <person name="Xu M."/>
            <person name="Fang Y."/>
            <person name="Liu J."/>
            <person name="Chen X."/>
            <person name="Sun G."/>
            <person name="Guo J."/>
            <person name="Hua Z."/>
            <person name="Tu Q."/>
            <person name="Wu L."/>
            <person name="Zhou J."/>
            <person name="Liu X."/>
        </authorList>
    </citation>
    <scope>NUCLEOTIDE SEQUENCE [LARGE SCALE GENOMIC DNA]</scope>
    <source>
        <strain evidence="2 3">S12</strain>
    </source>
</reference>
<evidence type="ECO:0000256" key="1">
    <source>
        <dbReference type="SAM" id="Phobius"/>
    </source>
</evidence>
<organism evidence="2 3">
    <name type="scientific">Shewanella decolorationis S12</name>
    <dbReference type="NCBI Taxonomy" id="1353536"/>
    <lineage>
        <taxon>Bacteria</taxon>
        <taxon>Pseudomonadati</taxon>
        <taxon>Pseudomonadota</taxon>
        <taxon>Gammaproteobacteria</taxon>
        <taxon>Alteromonadales</taxon>
        <taxon>Shewanellaceae</taxon>
        <taxon>Shewanella</taxon>
    </lineage>
</organism>
<keyword evidence="3" id="KW-1185">Reference proteome</keyword>
<keyword evidence="1" id="KW-0472">Membrane</keyword>
<feature type="non-terminal residue" evidence="2">
    <location>
        <position position="97"/>
    </location>
</feature>
<keyword evidence="1" id="KW-1133">Transmembrane helix</keyword>
<evidence type="ECO:0000313" key="2">
    <source>
        <dbReference type="EMBL" id="ESE43084.1"/>
    </source>
</evidence>
<dbReference type="Proteomes" id="UP000017548">
    <property type="component" value="Unassembled WGS sequence"/>
</dbReference>